<dbReference type="Proteomes" id="UP000663720">
    <property type="component" value="Chromosome"/>
</dbReference>
<proteinExistence type="predicted"/>
<dbReference type="KEGG" id="dli:dnl_54190"/>
<dbReference type="AlphaFoldDB" id="A0A975BCV0"/>
<name>A0A975BCV0_9BACT</name>
<evidence type="ECO:0000256" key="1">
    <source>
        <dbReference type="PROSITE-ProRule" id="PRU00169"/>
    </source>
</evidence>
<gene>
    <name evidence="3" type="ORF">dnl_54190</name>
</gene>
<dbReference type="RefSeq" id="WP_207688874.1">
    <property type="nucleotide sequence ID" value="NZ_CP061799.1"/>
</dbReference>
<organism evidence="3 4">
    <name type="scientific">Desulfonema limicola</name>
    <dbReference type="NCBI Taxonomy" id="45656"/>
    <lineage>
        <taxon>Bacteria</taxon>
        <taxon>Pseudomonadati</taxon>
        <taxon>Thermodesulfobacteriota</taxon>
        <taxon>Desulfobacteria</taxon>
        <taxon>Desulfobacterales</taxon>
        <taxon>Desulfococcaceae</taxon>
        <taxon>Desulfonema</taxon>
    </lineage>
</organism>
<dbReference type="EMBL" id="CP061799">
    <property type="protein sequence ID" value="QTA83026.1"/>
    <property type="molecule type" value="Genomic_DNA"/>
</dbReference>
<feature type="modified residue" description="4-aspartylphosphate" evidence="1">
    <location>
        <position position="56"/>
    </location>
</feature>
<evidence type="ECO:0000313" key="3">
    <source>
        <dbReference type="EMBL" id="QTA83026.1"/>
    </source>
</evidence>
<dbReference type="SUPFAM" id="SSF52172">
    <property type="entry name" value="CheY-like"/>
    <property type="match status" value="1"/>
</dbReference>
<keyword evidence="1" id="KW-0597">Phosphoprotein</keyword>
<accession>A0A975BCV0</accession>
<evidence type="ECO:0000259" key="2">
    <source>
        <dbReference type="PROSITE" id="PS50110"/>
    </source>
</evidence>
<keyword evidence="4" id="KW-1185">Reference proteome</keyword>
<dbReference type="InterPro" id="IPR011006">
    <property type="entry name" value="CheY-like_superfamily"/>
</dbReference>
<evidence type="ECO:0000313" key="4">
    <source>
        <dbReference type="Proteomes" id="UP000663720"/>
    </source>
</evidence>
<dbReference type="GO" id="GO:0000160">
    <property type="term" value="P:phosphorelay signal transduction system"/>
    <property type="evidence" value="ECO:0007669"/>
    <property type="project" value="InterPro"/>
</dbReference>
<sequence length="139" mass="16136">MKKNYKILIADRNPHVRKFLKREMSAAGYQVQLAETGHEVLRCVYADESLDLLILDTDLPDTDEAFIMQKLQNRLPYLPMILHTFPFDEIMGGEMSMAKIVEKSGSSVEQLKKAAFEILNRNEKEYADNHEKNKFRIES</sequence>
<reference evidence="3" key="1">
    <citation type="journal article" date="2021" name="Microb. Physiol.">
        <title>Proteogenomic Insights into the Physiology of Marine, Sulfate-Reducing, Filamentous Desulfonema limicola and Desulfonema magnum.</title>
        <authorList>
            <person name="Schnaars V."/>
            <person name="Wohlbrand L."/>
            <person name="Scheve S."/>
            <person name="Hinrichs C."/>
            <person name="Reinhardt R."/>
            <person name="Rabus R."/>
        </authorList>
    </citation>
    <scope>NUCLEOTIDE SEQUENCE</scope>
    <source>
        <strain evidence="3">5ac10</strain>
    </source>
</reference>
<dbReference type="PROSITE" id="PS50110">
    <property type="entry name" value="RESPONSE_REGULATORY"/>
    <property type="match status" value="1"/>
</dbReference>
<feature type="domain" description="Response regulatory" evidence="2">
    <location>
        <begin position="6"/>
        <end position="118"/>
    </location>
</feature>
<dbReference type="Gene3D" id="3.40.50.2300">
    <property type="match status" value="1"/>
</dbReference>
<dbReference type="InterPro" id="IPR001789">
    <property type="entry name" value="Sig_transdc_resp-reg_receiver"/>
</dbReference>
<dbReference type="Pfam" id="PF00072">
    <property type="entry name" value="Response_reg"/>
    <property type="match status" value="1"/>
</dbReference>
<protein>
    <submittedName>
        <fullName evidence="3">Two component system response regulator</fullName>
    </submittedName>
</protein>